<sequence length="241" mass="26412">MSQTLGILYMQTRVSFRNWWSYVVVSLIPISYYLVFSLIGGGSLGDHVLLGYVISLTSNIGVVALPQAVVLNKLSRFEEMMVASPISPLAYMLGFALARLVFTLPGIGVVLALLLTTSRVQPLHVFPLLGMVAVTWLVASMIGFTLGTYIQRVQSVGPISNLVGYALMLIPPVLYPASLIADPWRPFALLVPTSSAAYLMRGLLGLDATLPHEIWIAVGVLVFYLTGGVWMVARKSRWRER</sequence>
<dbReference type="RefSeq" id="WP_209466189.1">
    <property type="nucleotide sequence ID" value="NZ_JAGGLG010000009.1"/>
</dbReference>
<protein>
    <submittedName>
        <fullName evidence="7">ABC-2 type transport system permease protein</fullName>
    </submittedName>
</protein>
<feature type="transmembrane region" description="Helical" evidence="5">
    <location>
        <begin position="128"/>
        <end position="150"/>
    </location>
</feature>
<keyword evidence="2 5" id="KW-0812">Transmembrane</keyword>
<evidence type="ECO:0000259" key="6">
    <source>
        <dbReference type="Pfam" id="PF12698"/>
    </source>
</evidence>
<feature type="transmembrane region" description="Helical" evidence="5">
    <location>
        <begin position="162"/>
        <end position="180"/>
    </location>
</feature>
<evidence type="ECO:0000313" key="8">
    <source>
        <dbReference type="Proteomes" id="UP001519289"/>
    </source>
</evidence>
<evidence type="ECO:0000256" key="1">
    <source>
        <dbReference type="ARBA" id="ARBA00004141"/>
    </source>
</evidence>
<feature type="domain" description="ABC-2 type transporter transmembrane" evidence="6">
    <location>
        <begin position="48"/>
        <end position="227"/>
    </location>
</feature>
<gene>
    <name evidence="7" type="ORF">J2Z79_001452</name>
</gene>
<comment type="subcellular location">
    <subcellularLocation>
        <location evidence="1">Membrane</location>
        <topology evidence="1">Multi-pass membrane protein</topology>
    </subcellularLocation>
</comment>
<dbReference type="InterPro" id="IPR013525">
    <property type="entry name" value="ABC2_TM"/>
</dbReference>
<dbReference type="EMBL" id="JAGGLG010000009">
    <property type="protein sequence ID" value="MBP2018053.1"/>
    <property type="molecule type" value="Genomic_DNA"/>
</dbReference>
<dbReference type="InterPro" id="IPR051784">
    <property type="entry name" value="Nod_factor_ABC_transporter"/>
</dbReference>
<feature type="transmembrane region" description="Helical" evidence="5">
    <location>
        <begin position="48"/>
        <end position="69"/>
    </location>
</feature>
<dbReference type="PANTHER" id="PTHR43229:SF3">
    <property type="entry name" value="ABC-TYPE MULTIDRUG TRANSPORT SYSTEM, PERMEASE COMPONENT"/>
    <property type="match status" value="1"/>
</dbReference>
<comment type="caution">
    <text evidence="7">The sequence shown here is derived from an EMBL/GenBank/DDBJ whole genome shotgun (WGS) entry which is preliminary data.</text>
</comment>
<proteinExistence type="predicted"/>
<keyword evidence="4 5" id="KW-0472">Membrane</keyword>
<keyword evidence="8" id="KW-1185">Reference proteome</keyword>
<keyword evidence="3 5" id="KW-1133">Transmembrane helix</keyword>
<evidence type="ECO:0000256" key="3">
    <source>
        <dbReference type="ARBA" id="ARBA00022989"/>
    </source>
</evidence>
<accession>A0ABS4JR94</accession>
<dbReference type="Pfam" id="PF12698">
    <property type="entry name" value="ABC2_membrane_3"/>
    <property type="match status" value="1"/>
</dbReference>
<reference evidence="7 8" key="1">
    <citation type="submission" date="2021-03" db="EMBL/GenBank/DDBJ databases">
        <title>Genomic Encyclopedia of Type Strains, Phase IV (KMG-IV): sequencing the most valuable type-strain genomes for metagenomic binning, comparative biology and taxonomic classification.</title>
        <authorList>
            <person name="Goeker M."/>
        </authorList>
    </citation>
    <scope>NUCLEOTIDE SEQUENCE [LARGE SCALE GENOMIC DNA]</scope>
    <source>
        <strain evidence="7 8">DSM 27138</strain>
    </source>
</reference>
<name>A0ABS4JR94_9FIRM</name>
<dbReference type="PANTHER" id="PTHR43229">
    <property type="entry name" value="NODULATION PROTEIN J"/>
    <property type="match status" value="1"/>
</dbReference>
<organism evidence="7 8">
    <name type="scientific">Symbiobacterium terraclitae</name>
    <dbReference type="NCBI Taxonomy" id="557451"/>
    <lineage>
        <taxon>Bacteria</taxon>
        <taxon>Bacillati</taxon>
        <taxon>Bacillota</taxon>
        <taxon>Clostridia</taxon>
        <taxon>Eubacteriales</taxon>
        <taxon>Symbiobacteriaceae</taxon>
        <taxon>Symbiobacterium</taxon>
    </lineage>
</organism>
<evidence type="ECO:0000256" key="4">
    <source>
        <dbReference type="ARBA" id="ARBA00023136"/>
    </source>
</evidence>
<evidence type="ECO:0000313" key="7">
    <source>
        <dbReference type="EMBL" id="MBP2018053.1"/>
    </source>
</evidence>
<evidence type="ECO:0000256" key="2">
    <source>
        <dbReference type="ARBA" id="ARBA00022692"/>
    </source>
</evidence>
<feature type="transmembrane region" description="Helical" evidence="5">
    <location>
        <begin position="214"/>
        <end position="233"/>
    </location>
</feature>
<feature type="transmembrane region" description="Helical" evidence="5">
    <location>
        <begin position="89"/>
        <end position="116"/>
    </location>
</feature>
<dbReference type="Proteomes" id="UP001519289">
    <property type="component" value="Unassembled WGS sequence"/>
</dbReference>
<evidence type="ECO:0000256" key="5">
    <source>
        <dbReference type="SAM" id="Phobius"/>
    </source>
</evidence>
<feature type="transmembrane region" description="Helical" evidence="5">
    <location>
        <begin position="20"/>
        <end position="41"/>
    </location>
</feature>